<dbReference type="InterPro" id="IPR000160">
    <property type="entry name" value="GGDEF_dom"/>
</dbReference>
<evidence type="ECO:0000313" key="4">
    <source>
        <dbReference type="EMBL" id="ADG78668.1"/>
    </source>
</evidence>
<name>D5UNV0_TSUPD</name>
<dbReference type="SMART" id="SM00267">
    <property type="entry name" value="GGDEF"/>
    <property type="match status" value="1"/>
</dbReference>
<dbReference type="InterPro" id="IPR043128">
    <property type="entry name" value="Rev_trsase/Diguanyl_cyclase"/>
</dbReference>
<dbReference type="SUPFAM" id="SSF55073">
    <property type="entry name" value="Nucleotide cyclase"/>
    <property type="match status" value="1"/>
</dbReference>
<dbReference type="EMBL" id="CP001966">
    <property type="protein sequence ID" value="ADG78668.1"/>
    <property type="molecule type" value="Genomic_DNA"/>
</dbReference>
<dbReference type="GO" id="GO:0005886">
    <property type="term" value="C:plasma membrane"/>
    <property type="evidence" value="ECO:0007669"/>
    <property type="project" value="TreeGrafter"/>
</dbReference>
<dbReference type="PANTHER" id="PTHR45138:SF9">
    <property type="entry name" value="DIGUANYLATE CYCLASE DGCM-RELATED"/>
    <property type="match status" value="1"/>
</dbReference>
<dbReference type="InterPro" id="IPR029787">
    <property type="entry name" value="Nucleotide_cyclase"/>
</dbReference>
<reference evidence="5" key="1">
    <citation type="submission" date="2010-03" db="EMBL/GenBank/DDBJ databases">
        <title>The complete chromosome of Tsukamurella paurometabola DSM 20162.</title>
        <authorList>
            <consortium name="US DOE Joint Genome Institute (JGI-PGF)"/>
            <person name="Lucas S."/>
            <person name="Copeland A."/>
            <person name="Lapidus A."/>
            <person name="Glavina del Rio T."/>
            <person name="Dalin E."/>
            <person name="Tice H."/>
            <person name="Bruce D."/>
            <person name="Goodwin L."/>
            <person name="Pitluck S."/>
            <person name="Kyrpides N."/>
            <person name="Mavromatis K."/>
            <person name="Ivanova N."/>
            <person name="Mikhailova N."/>
            <person name="Munk A.C."/>
            <person name="Brettin T."/>
            <person name="Detter J.C."/>
            <person name="Tapia R."/>
            <person name="Han C."/>
            <person name="Larimer F."/>
            <person name="Land M."/>
            <person name="Hauser L."/>
            <person name="Markowitz V."/>
            <person name="Cheng J.-F."/>
            <person name="Hugenholtz P."/>
            <person name="Woyke T."/>
            <person name="Wu D."/>
            <person name="Jando M."/>
            <person name="Brambilla E."/>
            <person name="Klenk H.-P."/>
            <person name="Eisen J.A."/>
        </authorList>
    </citation>
    <scope>NUCLEOTIDE SEQUENCE [LARGE SCALE GENOMIC DNA]</scope>
    <source>
        <strain evidence="5">ATCC 8368 / DSM 20162 / CCUG 35730 / CIP 100753 / JCM 10117 / KCTC 9821 / NBRC 16120 / NCIMB 702349 / NCTC 13040</strain>
    </source>
</reference>
<dbReference type="GO" id="GO:0043709">
    <property type="term" value="P:cell adhesion involved in single-species biofilm formation"/>
    <property type="evidence" value="ECO:0007669"/>
    <property type="project" value="TreeGrafter"/>
</dbReference>
<keyword evidence="5" id="KW-1185">Reference proteome</keyword>
<protein>
    <submittedName>
        <fullName evidence="4">Diguanylate cyclase</fullName>
    </submittedName>
</protein>
<feature type="region of interest" description="Disordered" evidence="1">
    <location>
        <begin position="371"/>
        <end position="393"/>
    </location>
</feature>
<dbReference type="Gene3D" id="3.30.70.270">
    <property type="match status" value="1"/>
</dbReference>
<organism evidence="4 5">
    <name type="scientific">Tsukamurella paurometabola (strain ATCC 8368 / DSM 20162 / CCUG 35730 / CIP 100753 / JCM 10117 / KCTC 9821 / NBRC 16120 / NCIMB 702349 / NCTC 13040)</name>
    <name type="common">Corynebacterium paurometabolum</name>
    <dbReference type="NCBI Taxonomy" id="521096"/>
    <lineage>
        <taxon>Bacteria</taxon>
        <taxon>Bacillati</taxon>
        <taxon>Actinomycetota</taxon>
        <taxon>Actinomycetes</taxon>
        <taxon>Mycobacteriales</taxon>
        <taxon>Tsukamurellaceae</taxon>
        <taxon>Tsukamurella</taxon>
    </lineage>
</organism>
<keyword evidence="2" id="KW-0812">Transmembrane</keyword>
<dbReference type="PANTHER" id="PTHR45138">
    <property type="entry name" value="REGULATORY COMPONENTS OF SENSORY TRANSDUCTION SYSTEM"/>
    <property type="match status" value="1"/>
</dbReference>
<dbReference type="GO" id="GO:1902201">
    <property type="term" value="P:negative regulation of bacterial-type flagellum-dependent cell motility"/>
    <property type="evidence" value="ECO:0007669"/>
    <property type="project" value="TreeGrafter"/>
</dbReference>
<sequence length="393" mass="41745">MGFRRVAALILRVLFDPVGWRNAGRAEFAFMTRALTTVGGLGVLRVTIATLSVMLLPIGAFSVFMPYGPSTTGIRILYMTAATLGAVIGMFWIVRPWPTAGQAIAFLAASDVLLATGVTANRIPEARLSGATLLAMLGMYAAFLLGWRVLLVHCLACLLLISGQTVYGVVIDGRGFFDLVAYAAPAAIIVSALPVMIQAVIEISRLGITKVSREWYVDSLTGLLNRRGMEAWIARAVRHFATPDSVYISAIIDLDEFKAYNDTHGHLAGDALLASVGARLEESLPKTLVGRNGGDEFAVFGVRATRAEAQDIVESLGRLIRPRGGAAGDTIAASVGVAIGSAEYADRVRDLVAVADAALYDAKRSDERSMTVRDVAISPTSGHGSDTSRTLST</sequence>
<dbReference type="Proteomes" id="UP000001213">
    <property type="component" value="Chromosome"/>
</dbReference>
<evidence type="ECO:0000256" key="2">
    <source>
        <dbReference type="SAM" id="Phobius"/>
    </source>
</evidence>
<keyword evidence="2" id="KW-1133">Transmembrane helix</keyword>
<dbReference type="NCBIfam" id="TIGR00254">
    <property type="entry name" value="GGDEF"/>
    <property type="match status" value="1"/>
</dbReference>
<dbReference type="GO" id="GO:0052621">
    <property type="term" value="F:diguanylate cyclase activity"/>
    <property type="evidence" value="ECO:0007669"/>
    <property type="project" value="TreeGrafter"/>
</dbReference>
<evidence type="ECO:0000259" key="3">
    <source>
        <dbReference type="PROSITE" id="PS50887"/>
    </source>
</evidence>
<reference evidence="4 5" key="2">
    <citation type="journal article" date="2011" name="Stand. Genomic Sci.">
        <title>Complete genome sequence of Tsukamurella paurometabola type strain (no. 33).</title>
        <authorList>
            <person name="Munk A.C."/>
            <person name="Lapidus A."/>
            <person name="Lucas S."/>
            <person name="Nolan M."/>
            <person name="Tice H."/>
            <person name="Cheng J.F."/>
            <person name="Del Rio T.G."/>
            <person name="Goodwin L."/>
            <person name="Pitluck S."/>
            <person name="Liolios K."/>
            <person name="Huntemann M."/>
            <person name="Ivanova N."/>
            <person name="Mavromatis K."/>
            <person name="Mikhailova N."/>
            <person name="Pati A."/>
            <person name="Chen A."/>
            <person name="Palaniappan K."/>
            <person name="Tapia R."/>
            <person name="Han C."/>
            <person name="Land M."/>
            <person name="Hauser L."/>
            <person name="Chang Y.J."/>
            <person name="Jeffries C.D."/>
            <person name="Brettin T."/>
            <person name="Yasawong M."/>
            <person name="Brambilla E.M."/>
            <person name="Rohde M."/>
            <person name="Sikorski J."/>
            <person name="Goker M."/>
            <person name="Detter J.C."/>
            <person name="Woyke T."/>
            <person name="Bristow J."/>
            <person name="Eisen J.A."/>
            <person name="Markowitz V."/>
            <person name="Hugenholtz P."/>
            <person name="Kyrpides N.C."/>
            <person name="Klenk H.P."/>
        </authorList>
    </citation>
    <scope>NUCLEOTIDE SEQUENCE [LARGE SCALE GENOMIC DNA]</scope>
    <source>
        <strain evidence="5">ATCC 8368 / DSM 20162 / CCUG 35730 / CIP 100753 / JCM 10117 / KCTC 9821 / NBRC 16120 / NCIMB 702349 / NCTC 13040</strain>
    </source>
</reference>
<dbReference type="InterPro" id="IPR050469">
    <property type="entry name" value="Diguanylate_Cyclase"/>
</dbReference>
<feature type="compositionally biased region" description="Polar residues" evidence="1">
    <location>
        <begin position="378"/>
        <end position="393"/>
    </location>
</feature>
<dbReference type="CDD" id="cd01949">
    <property type="entry name" value="GGDEF"/>
    <property type="match status" value="1"/>
</dbReference>
<keyword evidence="2" id="KW-0472">Membrane</keyword>
<dbReference type="Pfam" id="PF00990">
    <property type="entry name" value="GGDEF"/>
    <property type="match status" value="1"/>
</dbReference>
<proteinExistence type="predicted"/>
<dbReference type="HOGENOM" id="CLU_000445_11_14_11"/>
<gene>
    <name evidence="4" type="ordered locus">Tpau_2056</name>
</gene>
<evidence type="ECO:0000313" key="5">
    <source>
        <dbReference type="Proteomes" id="UP000001213"/>
    </source>
</evidence>
<accession>D5UNV0</accession>
<feature type="transmembrane region" description="Helical" evidence="2">
    <location>
        <begin position="76"/>
        <end position="94"/>
    </location>
</feature>
<evidence type="ECO:0000256" key="1">
    <source>
        <dbReference type="SAM" id="MobiDB-lite"/>
    </source>
</evidence>
<dbReference type="AlphaFoldDB" id="D5UNV0"/>
<feature type="transmembrane region" description="Helical" evidence="2">
    <location>
        <begin position="42"/>
        <end position="64"/>
    </location>
</feature>
<feature type="domain" description="GGDEF" evidence="3">
    <location>
        <begin position="245"/>
        <end position="375"/>
    </location>
</feature>
<feature type="transmembrane region" description="Helical" evidence="2">
    <location>
        <begin position="133"/>
        <end position="161"/>
    </location>
</feature>
<dbReference type="KEGG" id="tpr:Tpau_2056"/>
<dbReference type="STRING" id="521096.Tpau_2056"/>
<feature type="transmembrane region" description="Helical" evidence="2">
    <location>
        <begin position="100"/>
        <end position="121"/>
    </location>
</feature>
<dbReference type="PROSITE" id="PS50887">
    <property type="entry name" value="GGDEF"/>
    <property type="match status" value="1"/>
</dbReference>
<dbReference type="eggNOG" id="COG2199">
    <property type="taxonomic scope" value="Bacteria"/>
</dbReference>
<feature type="transmembrane region" description="Helical" evidence="2">
    <location>
        <begin position="181"/>
        <end position="201"/>
    </location>
</feature>